<comment type="function">
    <text evidence="7">Component of the MICOS complex, a large protein complex of the mitochondrial inner membrane that plays crucial roles in the maintenance of crista junctions, inner membrane architecture, and formation of contact sites to the outer membrane.</text>
</comment>
<dbReference type="PANTHER" id="PTHR14564">
    <property type="entry name" value="MICOS COMPLEX SUBUNIT MIC26 / MIC27 FAMILY MEMBER"/>
    <property type="match status" value="1"/>
</dbReference>
<dbReference type="EnsemblMetazoa" id="OVOC2190.1">
    <property type="protein sequence ID" value="OVOC2190.1"/>
    <property type="gene ID" value="WBGene00238999"/>
</dbReference>
<keyword evidence="5 7" id="KW-0496">Mitochondrion</keyword>
<feature type="transmembrane region" description="Helical" evidence="7">
    <location>
        <begin position="105"/>
        <end position="124"/>
    </location>
</feature>
<keyword evidence="7" id="KW-0999">Mitochondrion inner membrane</keyword>
<dbReference type="InterPro" id="IPR019166">
    <property type="entry name" value="MIC26/MIC27"/>
</dbReference>
<evidence type="ECO:0000256" key="6">
    <source>
        <dbReference type="ARBA" id="ARBA00023136"/>
    </source>
</evidence>
<comment type="subcellular location">
    <subcellularLocation>
        <location evidence="7">Mitochondrion inner membrane</location>
    </subcellularLocation>
    <subcellularLocation>
        <location evidence="1">Mitochondrion membrane</location>
    </subcellularLocation>
</comment>
<dbReference type="Pfam" id="PF09769">
    <property type="entry name" value="ApoO"/>
    <property type="match status" value="1"/>
</dbReference>
<dbReference type="OMA" id="AEQTWYS"/>
<evidence type="ECO:0000256" key="7">
    <source>
        <dbReference type="RuleBase" id="RU363021"/>
    </source>
</evidence>
<dbReference type="GO" id="GO:0061617">
    <property type="term" value="C:MICOS complex"/>
    <property type="evidence" value="ECO:0007669"/>
    <property type="project" value="UniProtKB-UniRule"/>
</dbReference>
<proteinExistence type="inferred from homology"/>
<name>A0A8R1TPZ7_ONCVO</name>
<dbReference type="InterPro" id="IPR033182">
    <property type="entry name" value="MIC26/MIC27_animal"/>
</dbReference>
<accession>A0A8R1TPZ7</accession>
<evidence type="ECO:0000256" key="5">
    <source>
        <dbReference type="ARBA" id="ARBA00023128"/>
    </source>
</evidence>
<keyword evidence="3 7" id="KW-0812">Transmembrane</keyword>
<evidence type="ECO:0000256" key="3">
    <source>
        <dbReference type="ARBA" id="ARBA00022692"/>
    </source>
</evidence>
<comment type="similarity">
    <text evidence="2">Belongs to the apolipoprotein O/MICOS complex subunit Mic27 family.</text>
</comment>
<evidence type="ECO:0000313" key="8">
    <source>
        <dbReference type="EnsemblMetazoa" id="OVOC2190.1"/>
    </source>
</evidence>
<organism evidence="8 9">
    <name type="scientific">Onchocerca volvulus</name>
    <dbReference type="NCBI Taxonomy" id="6282"/>
    <lineage>
        <taxon>Eukaryota</taxon>
        <taxon>Metazoa</taxon>
        <taxon>Ecdysozoa</taxon>
        <taxon>Nematoda</taxon>
        <taxon>Chromadorea</taxon>
        <taxon>Rhabditida</taxon>
        <taxon>Spirurina</taxon>
        <taxon>Spiruromorpha</taxon>
        <taxon>Filarioidea</taxon>
        <taxon>Onchocercidae</taxon>
        <taxon>Onchocerca</taxon>
    </lineage>
</organism>
<dbReference type="EMBL" id="CMVM020000072">
    <property type="status" value="NOT_ANNOTATED_CDS"/>
    <property type="molecule type" value="Genomic_DNA"/>
</dbReference>
<sequence length="175" mass="20330">MSETLENIKSSIERWWTAVNADKRPKPNPARMVTVEELPMYPDETPYYKEVQELQMPVQKEMALLRQAALQRFGDLGESYLNVEEKSRKVFDSAREFRRFLQEDYGILPKAAAITIGGLTGFFLGMKKSVFRRFLFSGMGLLTMTAFCYPYETIAITRTAIEHSKMTWNDFVRCK</sequence>
<dbReference type="Proteomes" id="UP000024404">
    <property type="component" value="Unassembled WGS sequence"/>
</dbReference>
<protein>
    <recommendedName>
        <fullName evidence="7">MICOS complex subunit</fullName>
    </recommendedName>
</protein>
<evidence type="ECO:0000256" key="4">
    <source>
        <dbReference type="ARBA" id="ARBA00022989"/>
    </source>
</evidence>
<evidence type="ECO:0000256" key="2">
    <source>
        <dbReference type="ARBA" id="ARBA00010904"/>
    </source>
</evidence>
<keyword evidence="6 7" id="KW-0472">Membrane</keyword>
<comment type="subunit">
    <text evidence="7">Component of the mitochondrial contact site and cristae organizing system (MICOS) complex.</text>
</comment>
<reference evidence="9" key="1">
    <citation type="submission" date="2013-10" db="EMBL/GenBank/DDBJ databases">
        <title>Genome sequencing of Onchocerca volvulus.</title>
        <authorList>
            <person name="Cotton J."/>
            <person name="Tsai J."/>
            <person name="Stanley E."/>
            <person name="Tracey A."/>
            <person name="Holroyd N."/>
            <person name="Lustigman S."/>
            <person name="Berriman M."/>
        </authorList>
    </citation>
    <scope>NUCLEOTIDE SEQUENCE</scope>
</reference>
<dbReference type="GO" id="GO:0042407">
    <property type="term" value="P:cristae formation"/>
    <property type="evidence" value="ECO:0007669"/>
    <property type="project" value="InterPro"/>
</dbReference>
<dbReference type="AlphaFoldDB" id="A0A8R1TPZ7"/>
<reference evidence="8" key="2">
    <citation type="submission" date="2022-06" db="UniProtKB">
        <authorList>
            <consortium name="EnsemblMetazoa"/>
        </authorList>
    </citation>
    <scope>IDENTIFICATION</scope>
</reference>
<keyword evidence="4 7" id="KW-1133">Transmembrane helix</keyword>
<evidence type="ECO:0000313" key="9">
    <source>
        <dbReference type="Proteomes" id="UP000024404"/>
    </source>
</evidence>
<keyword evidence="9" id="KW-1185">Reference proteome</keyword>
<feature type="transmembrane region" description="Helical" evidence="7">
    <location>
        <begin position="130"/>
        <end position="149"/>
    </location>
</feature>
<evidence type="ECO:0000256" key="1">
    <source>
        <dbReference type="ARBA" id="ARBA00004325"/>
    </source>
</evidence>